<keyword evidence="2" id="KW-1185">Reference proteome</keyword>
<name>A0ABZ0CQZ7_9BURK</name>
<protein>
    <submittedName>
        <fullName evidence="1">Uncharacterized protein</fullName>
    </submittedName>
</protein>
<reference evidence="1 2" key="1">
    <citation type="submission" date="2023-10" db="EMBL/GenBank/DDBJ databases">
        <title>Bacteria for the degradation of biodegradable plastic PBAT(Polybutylene adipate terephthalate).</title>
        <authorList>
            <person name="Weon H.-Y."/>
            <person name="Yeon J."/>
        </authorList>
    </citation>
    <scope>NUCLEOTIDE SEQUENCE [LARGE SCALE GENOMIC DNA]</scope>
    <source>
        <strain evidence="1 2">SBD 7-3</strain>
    </source>
</reference>
<dbReference type="EMBL" id="CP136336">
    <property type="protein sequence ID" value="WOB07397.1"/>
    <property type="molecule type" value="Genomic_DNA"/>
</dbReference>
<gene>
    <name evidence="1" type="ORF">RXV79_21075</name>
</gene>
<proteinExistence type="predicted"/>
<sequence length="54" mass="5565">MRFLKGDVRADACVPSSRNLQTLAQSIQNAVDGVAGAKVPADLLSAQAGFFTSA</sequence>
<dbReference type="RefSeq" id="WP_316700065.1">
    <property type="nucleotide sequence ID" value="NZ_CP136336.1"/>
</dbReference>
<accession>A0ABZ0CQZ7</accession>
<organism evidence="1 2">
    <name type="scientific">Piscinibacter gummiphilus</name>
    <dbReference type="NCBI Taxonomy" id="946333"/>
    <lineage>
        <taxon>Bacteria</taxon>
        <taxon>Pseudomonadati</taxon>
        <taxon>Pseudomonadota</taxon>
        <taxon>Betaproteobacteria</taxon>
        <taxon>Burkholderiales</taxon>
        <taxon>Sphaerotilaceae</taxon>
        <taxon>Piscinibacter</taxon>
    </lineage>
</organism>
<evidence type="ECO:0000313" key="1">
    <source>
        <dbReference type="EMBL" id="WOB07397.1"/>
    </source>
</evidence>
<evidence type="ECO:0000313" key="2">
    <source>
        <dbReference type="Proteomes" id="UP001303946"/>
    </source>
</evidence>
<dbReference type="Proteomes" id="UP001303946">
    <property type="component" value="Chromosome"/>
</dbReference>